<sequence length="430" mass="47394">MFQELTRASVHEQVRRHLAQGDHRRADALCEQVLATAADDVTLRRMHAMLLMESGEIARAAQAWALVAAAEPSLEACSRLGICLARLGEHAQALPAFEQALQLSADAFLVRLCYAESLDAVGRGDDALPMYFAAVHAAQAKGRWLDQHSTAPELRPRVIAAMARIDQGRHALFAAAVQPLIDRFGEAALRRVTAALRIYLGLQPRPADDGQRPTFLYVPDLDPSPYLDASRFPWYARLQAATEGICNEVRQVLASRQAVQPFLDFSNGATPQDYLSAKHGDGAWDAYFFYRHGVAHAENLQRCPVTAAALAHVPLTRIDLHAPEVLFSILAPGTTIKPHYGVSNSRVVTHLPLIVPPECALEVSGIAHHWQVGQLVTFNDTCLHQAWNHSDQLRVVMILDTWHPDLEEAETLALRQLIETIGAFNLRAGL</sequence>
<evidence type="ECO:0000313" key="7">
    <source>
        <dbReference type="Proteomes" id="UP000695802"/>
    </source>
</evidence>
<dbReference type="Pfam" id="PF13429">
    <property type="entry name" value="TPR_15"/>
    <property type="match status" value="1"/>
</dbReference>
<keyword evidence="4" id="KW-0802">TPR repeat</keyword>
<dbReference type="Proteomes" id="UP000695802">
    <property type="component" value="Unassembled WGS sequence"/>
</dbReference>
<dbReference type="InterPro" id="IPR011990">
    <property type="entry name" value="TPR-like_helical_dom_sf"/>
</dbReference>
<keyword evidence="2" id="KW-0223">Dioxygenase</keyword>
<dbReference type="Pfam" id="PF05118">
    <property type="entry name" value="Asp_Arg_Hydrox"/>
    <property type="match status" value="1"/>
</dbReference>
<dbReference type="PROSITE" id="PS50005">
    <property type="entry name" value="TPR"/>
    <property type="match status" value="1"/>
</dbReference>
<keyword evidence="3" id="KW-0560">Oxidoreductase</keyword>
<evidence type="ECO:0000256" key="3">
    <source>
        <dbReference type="ARBA" id="ARBA00023002"/>
    </source>
</evidence>
<dbReference type="Gene3D" id="1.25.40.10">
    <property type="entry name" value="Tetratricopeptide repeat domain"/>
    <property type="match status" value="1"/>
</dbReference>
<feature type="repeat" description="TPR" evidence="4">
    <location>
        <begin position="74"/>
        <end position="107"/>
    </location>
</feature>
<dbReference type="InterPro" id="IPR051821">
    <property type="entry name" value="Asp/Asn_beta-hydroxylase"/>
</dbReference>
<dbReference type="RefSeq" id="WP_206229125.1">
    <property type="nucleotide sequence ID" value="NZ_JAFIWB010000004.1"/>
</dbReference>
<evidence type="ECO:0000256" key="1">
    <source>
        <dbReference type="ARBA" id="ARBA00007730"/>
    </source>
</evidence>
<evidence type="ECO:0000256" key="4">
    <source>
        <dbReference type="PROSITE-ProRule" id="PRU00339"/>
    </source>
</evidence>
<feature type="domain" description="Aspartyl/asparaginy/proline hydroxylase" evidence="5">
    <location>
        <begin position="266"/>
        <end position="404"/>
    </location>
</feature>
<comment type="caution">
    <text evidence="6">The sequence shown here is derived from an EMBL/GenBank/DDBJ whole genome shotgun (WGS) entry which is preliminary data.</text>
</comment>
<keyword evidence="7" id="KW-1185">Reference proteome</keyword>
<protein>
    <submittedName>
        <fullName evidence="6">Aspartyl/asparaginyl beta-hydroxylase domain-containing protein</fullName>
    </submittedName>
</protein>
<evidence type="ECO:0000313" key="6">
    <source>
        <dbReference type="EMBL" id="MBN6101718.1"/>
    </source>
</evidence>
<evidence type="ECO:0000256" key="2">
    <source>
        <dbReference type="ARBA" id="ARBA00022964"/>
    </source>
</evidence>
<accession>A0ABS3B060</accession>
<dbReference type="Gene3D" id="2.60.120.330">
    <property type="entry name" value="B-lactam Antibiotic, Isopenicillin N Synthase, Chain"/>
    <property type="match status" value="1"/>
</dbReference>
<dbReference type="PANTHER" id="PTHR46332">
    <property type="entry name" value="ASPARTATE BETA-HYDROXYLASE DOMAIN-CONTAINING PROTEIN 2"/>
    <property type="match status" value="1"/>
</dbReference>
<dbReference type="InterPro" id="IPR019734">
    <property type="entry name" value="TPR_rpt"/>
</dbReference>
<dbReference type="SMART" id="SM00028">
    <property type="entry name" value="TPR"/>
    <property type="match status" value="1"/>
</dbReference>
<organism evidence="6 7">
    <name type="scientific">Xanthomonas bonasiae</name>
    <dbReference type="NCBI Taxonomy" id="2810351"/>
    <lineage>
        <taxon>Bacteria</taxon>
        <taxon>Pseudomonadati</taxon>
        <taxon>Pseudomonadota</taxon>
        <taxon>Gammaproteobacteria</taxon>
        <taxon>Lysobacterales</taxon>
        <taxon>Lysobacteraceae</taxon>
        <taxon>Xanthomonas</taxon>
    </lineage>
</organism>
<proteinExistence type="inferred from homology"/>
<name>A0ABS3B060_9XANT</name>
<dbReference type="PANTHER" id="PTHR46332:SF5">
    <property type="entry name" value="ASPARTATE BETA-HYDROXYLASE DOMAIN CONTAINING 2"/>
    <property type="match status" value="1"/>
</dbReference>
<dbReference type="EMBL" id="JAFIWB010000004">
    <property type="protein sequence ID" value="MBN6101718.1"/>
    <property type="molecule type" value="Genomic_DNA"/>
</dbReference>
<dbReference type="SUPFAM" id="SSF51197">
    <property type="entry name" value="Clavaminate synthase-like"/>
    <property type="match status" value="1"/>
</dbReference>
<reference evidence="6 7" key="1">
    <citation type="submission" date="2021-02" db="EMBL/GenBank/DDBJ databases">
        <title>Taxonomically Unique Crown Gall-Associated Xanthomonas Stains Have Deficiency in Virulence Repertories.</title>
        <authorList>
            <person name="Mafakheri H."/>
            <person name="Taghavi S.M."/>
            <person name="Dimkic I."/>
            <person name="Nemanja K."/>
            <person name="Osdaghi E."/>
        </authorList>
    </citation>
    <scope>NUCLEOTIDE SEQUENCE [LARGE SCALE GENOMIC DNA]</scope>
    <source>
        <strain evidence="6 7">FX4</strain>
    </source>
</reference>
<comment type="similarity">
    <text evidence="1">Belongs to the aspartyl/asparaginyl beta-hydroxylase family.</text>
</comment>
<evidence type="ECO:0000259" key="5">
    <source>
        <dbReference type="Pfam" id="PF05118"/>
    </source>
</evidence>
<dbReference type="InterPro" id="IPR007803">
    <property type="entry name" value="Asp/Arg/Pro-Hydrxlase"/>
</dbReference>
<dbReference type="SUPFAM" id="SSF48452">
    <property type="entry name" value="TPR-like"/>
    <property type="match status" value="1"/>
</dbReference>
<gene>
    <name evidence="6" type="ORF">JR064_06015</name>
</gene>
<dbReference type="InterPro" id="IPR027443">
    <property type="entry name" value="IPNS-like_sf"/>
</dbReference>